<feature type="transmembrane region" description="Helical" evidence="12">
    <location>
        <begin position="339"/>
        <end position="358"/>
    </location>
</feature>
<evidence type="ECO:0000313" key="14">
    <source>
        <dbReference type="EMBL" id="SJM62239.1"/>
    </source>
</evidence>
<dbReference type="InterPro" id="IPR023214">
    <property type="entry name" value="HAD_sf"/>
</dbReference>
<dbReference type="Gene3D" id="3.30.70.100">
    <property type="match status" value="1"/>
</dbReference>
<dbReference type="InterPro" id="IPR023298">
    <property type="entry name" value="ATPase_P-typ_TM_dom_sf"/>
</dbReference>
<dbReference type="RefSeq" id="WP_234988516.1">
    <property type="nucleotide sequence ID" value="NZ_FUHU01000036.1"/>
</dbReference>
<proteinExistence type="inferred from homology"/>
<dbReference type="InterPro" id="IPR018303">
    <property type="entry name" value="ATPase_P-typ_P_site"/>
</dbReference>
<feature type="domain" description="HMA" evidence="13">
    <location>
        <begin position="2"/>
        <end position="66"/>
    </location>
</feature>
<dbReference type="FunFam" id="2.70.150.10:FF:000002">
    <property type="entry name" value="Copper-transporting ATPase 1, putative"/>
    <property type="match status" value="1"/>
</dbReference>
<dbReference type="AlphaFoldDB" id="A0A1R4G225"/>
<evidence type="ECO:0000256" key="8">
    <source>
        <dbReference type="ARBA" id="ARBA00022989"/>
    </source>
</evidence>
<dbReference type="GO" id="GO:0043682">
    <property type="term" value="F:P-type divalent copper transporter activity"/>
    <property type="evidence" value="ECO:0007669"/>
    <property type="project" value="TreeGrafter"/>
</dbReference>
<comment type="catalytic activity">
    <reaction evidence="10">
        <text>ATP + H2O = ADP + phosphate + H(+)</text>
        <dbReference type="Rhea" id="RHEA:13065"/>
        <dbReference type="ChEBI" id="CHEBI:15377"/>
        <dbReference type="ChEBI" id="CHEBI:15378"/>
        <dbReference type="ChEBI" id="CHEBI:30616"/>
        <dbReference type="ChEBI" id="CHEBI:43474"/>
        <dbReference type="ChEBI" id="CHEBI:456216"/>
    </reaction>
</comment>
<protein>
    <recommendedName>
        <fullName evidence="11">Cation-transporting P-type ATPase B</fullName>
    </recommendedName>
</protein>
<evidence type="ECO:0000256" key="11">
    <source>
        <dbReference type="ARBA" id="ARBA00074171"/>
    </source>
</evidence>
<dbReference type="PRINTS" id="PR00119">
    <property type="entry name" value="CATATPASE"/>
</dbReference>
<feature type="transmembrane region" description="Helical" evidence="12">
    <location>
        <begin position="106"/>
        <end position="124"/>
    </location>
</feature>
<dbReference type="NCBIfam" id="TIGR01512">
    <property type="entry name" value="ATPase-IB2_Cd"/>
    <property type="match status" value="1"/>
</dbReference>
<feature type="transmembrane region" description="Helical" evidence="12">
    <location>
        <begin position="666"/>
        <end position="682"/>
    </location>
</feature>
<dbReference type="InterPro" id="IPR001757">
    <property type="entry name" value="P_typ_ATPase"/>
</dbReference>
<dbReference type="PANTHER" id="PTHR43520">
    <property type="entry name" value="ATP7, ISOFORM B"/>
    <property type="match status" value="1"/>
</dbReference>
<dbReference type="Gene3D" id="3.40.1110.10">
    <property type="entry name" value="Calcium-transporting ATPase, cytoplasmic domain N"/>
    <property type="match status" value="1"/>
</dbReference>
<evidence type="ECO:0000256" key="2">
    <source>
        <dbReference type="ARBA" id="ARBA00006024"/>
    </source>
</evidence>
<dbReference type="Gene3D" id="3.40.50.1000">
    <property type="entry name" value="HAD superfamily/HAD-like"/>
    <property type="match status" value="1"/>
</dbReference>
<keyword evidence="7" id="KW-1278">Translocase</keyword>
<sequence>MSQVDLDVQGMTCASCASRIERKLNKVDGISAEVNYATESATLTLADSLTAEDAISVIESTGYSAAPAGSDRPPRSRLPFIRLIVAASLAVPVMVLSMVPTLQFPAWQWIVFAMTLPVVAWCAFPFHKAAFVSARHGATTMDTLISLGTLSAMLWSTWALLFGGAGEIGMKMQMSLFGSGHHELYFEVAAAVTAFLLLGRWIESRAKDSQLDALDALARLGAKEATRLTAGGDERVPVELLEVDDVIRVVPGEKIAADGVVASGASTIDASLVTGESMPLEAVVGSEVIGGTINGDGMLTVRATRVGSDTELAQIAGMLRTAQSGKTGAQRLADRISSFFVPAVLVISLLTLIGWVLFTGDWGSALSAAVATLIIACPCALGLATPTAILVGTTRGSELGLLLRDATVLETARRVDVAILDKTGTLTAGRMRVVSWFVEDYVDRRDVLRIAGALESGSEHPISRAILDAAEQAGVPVVAGDDVKNVSGKGLTGMLDGHTVRVGKPDWIGVTDGLAATGTLVAVEYDGAYLGTLMLDDQVRPESKQTVERLRGLGIEPIMITGDHAGAADRIAQAVGITEVHAGALPGDKLEHVRQLQAQGRRVAMIGDGVNDAAALAASDLGIAMGSGTDVARASASITLVSGGLEQATTGIELARATLRVIRQNLFWAFAYNTLAIPLAAFGLLSPLIAGLAMALSSVMVVVNSLRLNRFGR</sequence>
<keyword evidence="6 12" id="KW-0067">ATP-binding</keyword>
<evidence type="ECO:0000256" key="10">
    <source>
        <dbReference type="ARBA" id="ARBA00049360"/>
    </source>
</evidence>
<dbReference type="NCBIfam" id="TIGR01511">
    <property type="entry name" value="ATPase-IB1_Cu"/>
    <property type="match status" value="1"/>
</dbReference>
<keyword evidence="5 12" id="KW-0547">Nucleotide-binding</keyword>
<reference evidence="14 15" key="1">
    <citation type="submission" date="2017-02" db="EMBL/GenBank/DDBJ databases">
        <authorList>
            <person name="Peterson S.W."/>
        </authorList>
    </citation>
    <scope>NUCLEOTIDE SEQUENCE [LARGE SCALE GENOMIC DNA]</scope>
    <source>
        <strain evidence="14 15">LMG 22410</strain>
    </source>
</reference>
<gene>
    <name evidence="14" type="ORF">CZ674_08205</name>
</gene>
<dbReference type="PRINTS" id="PR00943">
    <property type="entry name" value="CUATPASE"/>
</dbReference>
<comment type="subcellular location">
    <subcellularLocation>
        <location evidence="1">Cell membrane</location>
        <topology evidence="1">Multi-pass membrane protein</topology>
    </subcellularLocation>
</comment>
<dbReference type="SUPFAM" id="SSF55008">
    <property type="entry name" value="HMA, heavy metal-associated domain"/>
    <property type="match status" value="1"/>
</dbReference>
<keyword evidence="4 12" id="KW-0479">Metal-binding</keyword>
<dbReference type="Pfam" id="PF00403">
    <property type="entry name" value="HMA"/>
    <property type="match status" value="1"/>
</dbReference>
<dbReference type="InterPro" id="IPR023299">
    <property type="entry name" value="ATPase_P-typ_cyto_dom_N"/>
</dbReference>
<feature type="transmembrane region" description="Helical" evidence="12">
    <location>
        <begin position="688"/>
        <end position="706"/>
    </location>
</feature>
<evidence type="ECO:0000256" key="4">
    <source>
        <dbReference type="ARBA" id="ARBA00022723"/>
    </source>
</evidence>
<evidence type="ECO:0000256" key="1">
    <source>
        <dbReference type="ARBA" id="ARBA00004651"/>
    </source>
</evidence>
<feature type="transmembrane region" description="Helical" evidence="12">
    <location>
        <begin position="364"/>
        <end position="391"/>
    </location>
</feature>
<dbReference type="EMBL" id="FUHU01000036">
    <property type="protein sequence ID" value="SJM62239.1"/>
    <property type="molecule type" value="Genomic_DNA"/>
</dbReference>
<dbReference type="GO" id="GO:0005507">
    <property type="term" value="F:copper ion binding"/>
    <property type="evidence" value="ECO:0007669"/>
    <property type="project" value="TreeGrafter"/>
</dbReference>
<dbReference type="SUPFAM" id="SSF81653">
    <property type="entry name" value="Calcium ATPase, transduction domain A"/>
    <property type="match status" value="1"/>
</dbReference>
<keyword evidence="14" id="KW-0378">Hydrolase</keyword>
<evidence type="ECO:0000256" key="12">
    <source>
        <dbReference type="RuleBase" id="RU362081"/>
    </source>
</evidence>
<dbReference type="SUPFAM" id="SSF81665">
    <property type="entry name" value="Calcium ATPase, transmembrane domain M"/>
    <property type="match status" value="1"/>
</dbReference>
<evidence type="ECO:0000256" key="7">
    <source>
        <dbReference type="ARBA" id="ARBA00022967"/>
    </source>
</evidence>
<dbReference type="CDD" id="cd02094">
    <property type="entry name" value="P-type_ATPase_Cu-like"/>
    <property type="match status" value="1"/>
</dbReference>
<dbReference type="Pfam" id="PF00122">
    <property type="entry name" value="E1-E2_ATPase"/>
    <property type="match status" value="1"/>
</dbReference>
<evidence type="ECO:0000256" key="3">
    <source>
        <dbReference type="ARBA" id="ARBA00022692"/>
    </source>
</evidence>
<accession>A0A1R4G225</accession>
<feature type="transmembrane region" description="Helical" evidence="12">
    <location>
        <begin position="80"/>
        <end position="100"/>
    </location>
</feature>
<evidence type="ECO:0000256" key="5">
    <source>
        <dbReference type="ARBA" id="ARBA00022741"/>
    </source>
</evidence>
<comment type="similarity">
    <text evidence="2 12">Belongs to the cation transport ATPase (P-type) (TC 3.A.3) family. Type IB subfamily.</text>
</comment>
<dbReference type="InterPro" id="IPR036163">
    <property type="entry name" value="HMA_dom_sf"/>
</dbReference>
<dbReference type="GO" id="GO:0016887">
    <property type="term" value="F:ATP hydrolysis activity"/>
    <property type="evidence" value="ECO:0007669"/>
    <property type="project" value="InterPro"/>
</dbReference>
<dbReference type="FunFam" id="3.30.70.100:FF:000005">
    <property type="entry name" value="Copper-exporting P-type ATPase A"/>
    <property type="match status" value="1"/>
</dbReference>
<dbReference type="GO" id="GO:0005524">
    <property type="term" value="F:ATP binding"/>
    <property type="evidence" value="ECO:0007669"/>
    <property type="project" value="UniProtKB-UniRule"/>
</dbReference>
<keyword evidence="3 12" id="KW-0812">Transmembrane</keyword>
<dbReference type="PROSITE" id="PS50846">
    <property type="entry name" value="HMA_2"/>
    <property type="match status" value="1"/>
</dbReference>
<dbReference type="SUPFAM" id="SSF56784">
    <property type="entry name" value="HAD-like"/>
    <property type="match status" value="1"/>
</dbReference>
<dbReference type="NCBIfam" id="TIGR01525">
    <property type="entry name" value="ATPase-IB_hvy"/>
    <property type="match status" value="1"/>
</dbReference>
<dbReference type="Gene3D" id="2.70.150.10">
    <property type="entry name" value="Calcium-transporting ATPase, cytoplasmic transduction domain A"/>
    <property type="match status" value="1"/>
</dbReference>
<dbReference type="InterPro" id="IPR006121">
    <property type="entry name" value="HMA_dom"/>
</dbReference>
<dbReference type="PROSITE" id="PS01047">
    <property type="entry name" value="HMA_1"/>
    <property type="match status" value="1"/>
</dbReference>
<dbReference type="GO" id="GO:0005886">
    <property type="term" value="C:plasma membrane"/>
    <property type="evidence" value="ECO:0007669"/>
    <property type="project" value="UniProtKB-SubCell"/>
</dbReference>
<evidence type="ECO:0000256" key="9">
    <source>
        <dbReference type="ARBA" id="ARBA00023136"/>
    </source>
</evidence>
<name>A0A1R4G225_9MICO</name>
<dbReference type="GeneID" id="303173195"/>
<dbReference type="PANTHER" id="PTHR43520:SF8">
    <property type="entry name" value="P-TYPE CU(+) TRANSPORTER"/>
    <property type="match status" value="1"/>
</dbReference>
<evidence type="ECO:0000313" key="15">
    <source>
        <dbReference type="Proteomes" id="UP000195787"/>
    </source>
</evidence>
<keyword evidence="15" id="KW-1185">Reference proteome</keyword>
<keyword evidence="12" id="KW-1003">Cell membrane</keyword>
<dbReference type="NCBIfam" id="TIGR01494">
    <property type="entry name" value="ATPase_P-type"/>
    <property type="match status" value="1"/>
</dbReference>
<dbReference type="InterPro" id="IPR036412">
    <property type="entry name" value="HAD-like_sf"/>
</dbReference>
<feature type="transmembrane region" description="Helical" evidence="12">
    <location>
        <begin position="184"/>
        <end position="202"/>
    </location>
</feature>
<dbReference type="InterPro" id="IPR059000">
    <property type="entry name" value="ATPase_P-type_domA"/>
</dbReference>
<evidence type="ECO:0000259" key="13">
    <source>
        <dbReference type="PROSITE" id="PS50846"/>
    </source>
</evidence>
<dbReference type="Proteomes" id="UP000195787">
    <property type="component" value="Unassembled WGS sequence"/>
</dbReference>
<keyword evidence="9 12" id="KW-0472">Membrane</keyword>
<dbReference type="InterPro" id="IPR027256">
    <property type="entry name" value="P-typ_ATPase_IB"/>
</dbReference>
<dbReference type="PROSITE" id="PS00154">
    <property type="entry name" value="ATPASE_E1_E2"/>
    <property type="match status" value="1"/>
</dbReference>
<organism evidence="14 15">
    <name type="scientific">Agrococcus casei LMG 22410</name>
    <dbReference type="NCBI Taxonomy" id="1255656"/>
    <lineage>
        <taxon>Bacteria</taxon>
        <taxon>Bacillati</taxon>
        <taxon>Actinomycetota</taxon>
        <taxon>Actinomycetes</taxon>
        <taxon>Micrococcales</taxon>
        <taxon>Microbacteriaceae</taxon>
        <taxon>Agrococcus</taxon>
    </lineage>
</organism>
<dbReference type="CDD" id="cd00371">
    <property type="entry name" value="HMA"/>
    <property type="match status" value="1"/>
</dbReference>
<feature type="transmembrane region" description="Helical" evidence="12">
    <location>
        <begin position="144"/>
        <end position="164"/>
    </location>
</feature>
<keyword evidence="8 12" id="KW-1133">Transmembrane helix</keyword>
<evidence type="ECO:0000256" key="6">
    <source>
        <dbReference type="ARBA" id="ARBA00022840"/>
    </source>
</evidence>
<dbReference type="InterPro" id="IPR008250">
    <property type="entry name" value="ATPase_P-typ_transduc_dom_A_sf"/>
</dbReference>
<dbReference type="InterPro" id="IPR017969">
    <property type="entry name" value="Heavy-metal-associated_CS"/>
</dbReference>
<dbReference type="GO" id="GO:0055070">
    <property type="term" value="P:copper ion homeostasis"/>
    <property type="evidence" value="ECO:0007669"/>
    <property type="project" value="TreeGrafter"/>
</dbReference>
<dbReference type="Pfam" id="PF00702">
    <property type="entry name" value="Hydrolase"/>
    <property type="match status" value="1"/>
</dbReference>